<evidence type="ECO:0000313" key="5">
    <source>
        <dbReference type="Proteomes" id="UP001050691"/>
    </source>
</evidence>
<reference evidence="4" key="1">
    <citation type="submission" date="2021-10" db="EMBL/GenBank/DDBJ databases">
        <title>De novo Genome Assembly of Clathrus columnatus (Basidiomycota, Fungi) Using Illumina and Nanopore Sequence Data.</title>
        <authorList>
            <person name="Ogiso-Tanaka E."/>
            <person name="Itagaki H."/>
            <person name="Hosoya T."/>
            <person name="Hosaka K."/>
        </authorList>
    </citation>
    <scope>NUCLEOTIDE SEQUENCE</scope>
    <source>
        <strain evidence="4">MO-923</strain>
    </source>
</reference>
<feature type="transmembrane region" description="Helical" evidence="3">
    <location>
        <begin position="883"/>
        <end position="904"/>
    </location>
</feature>
<dbReference type="Proteomes" id="UP001050691">
    <property type="component" value="Unassembled WGS sequence"/>
</dbReference>
<feature type="region of interest" description="Disordered" evidence="2">
    <location>
        <begin position="315"/>
        <end position="337"/>
    </location>
</feature>
<dbReference type="PANTHER" id="PTHR31503:SF20">
    <property type="entry name" value="CA(2+)_H(+) EXCHANGER, PUTATIVE (EUROFUNG)-RELATED"/>
    <property type="match status" value="1"/>
</dbReference>
<dbReference type="GO" id="GO:0015369">
    <property type="term" value="F:calcium:proton antiporter activity"/>
    <property type="evidence" value="ECO:0007669"/>
    <property type="project" value="TreeGrafter"/>
</dbReference>
<feature type="region of interest" description="Disordered" evidence="2">
    <location>
        <begin position="193"/>
        <end position="215"/>
    </location>
</feature>
<dbReference type="InterPro" id="IPR004713">
    <property type="entry name" value="CaH_exchang"/>
</dbReference>
<keyword evidence="3" id="KW-0812">Transmembrane</keyword>
<dbReference type="InterPro" id="IPR032675">
    <property type="entry name" value="LRR_dom_sf"/>
</dbReference>
<feature type="region of interest" description="Disordered" evidence="2">
    <location>
        <begin position="938"/>
        <end position="967"/>
    </location>
</feature>
<keyword evidence="5" id="KW-1185">Reference proteome</keyword>
<keyword evidence="3" id="KW-1133">Transmembrane helix</keyword>
<feature type="transmembrane region" description="Helical" evidence="3">
    <location>
        <begin position="851"/>
        <end position="871"/>
    </location>
</feature>
<name>A0AAV5A0X8_9AGAM</name>
<evidence type="ECO:0000256" key="3">
    <source>
        <dbReference type="SAM" id="Phobius"/>
    </source>
</evidence>
<proteinExistence type="predicted"/>
<accession>A0AAV5A0X8</accession>
<dbReference type="Gene3D" id="3.80.10.10">
    <property type="entry name" value="Ribonuclease Inhibitor"/>
    <property type="match status" value="1"/>
</dbReference>
<feature type="transmembrane region" description="Helical" evidence="3">
    <location>
        <begin position="799"/>
        <end position="820"/>
    </location>
</feature>
<dbReference type="GO" id="GO:0006874">
    <property type="term" value="P:intracellular calcium ion homeostasis"/>
    <property type="evidence" value="ECO:0007669"/>
    <property type="project" value="TreeGrafter"/>
</dbReference>
<feature type="compositionally biased region" description="Polar residues" evidence="2">
    <location>
        <begin position="723"/>
        <end position="734"/>
    </location>
</feature>
<evidence type="ECO:0000256" key="2">
    <source>
        <dbReference type="SAM" id="MobiDB-lite"/>
    </source>
</evidence>
<feature type="compositionally biased region" description="Gly residues" evidence="2">
    <location>
        <begin position="943"/>
        <end position="957"/>
    </location>
</feature>
<evidence type="ECO:0008006" key="6">
    <source>
        <dbReference type="Google" id="ProtNLM"/>
    </source>
</evidence>
<dbReference type="GO" id="GO:0000329">
    <property type="term" value="C:fungal-type vacuole membrane"/>
    <property type="evidence" value="ECO:0007669"/>
    <property type="project" value="TreeGrafter"/>
</dbReference>
<evidence type="ECO:0000313" key="4">
    <source>
        <dbReference type="EMBL" id="GJJ08296.1"/>
    </source>
</evidence>
<comment type="caution">
    <text evidence="4">The sequence shown here is derived from an EMBL/GenBank/DDBJ whole genome shotgun (WGS) entry which is preliminary data.</text>
</comment>
<protein>
    <recommendedName>
        <fullName evidence="6">F-box domain-containing protein</fullName>
    </recommendedName>
</protein>
<keyword evidence="3" id="KW-0472">Membrane</keyword>
<gene>
    <name evidence="4" type="ORF">Clacol_002507</name>
</gene>
<feature type="transmembrane region" description="Helical" evidence="3">
    <location>
        <begin position="827"/>
        <end position="845"/>
    </location>
</feature>
<keyword evidence="1" id="KW-0406">Ion transport</keyword>
<feature type="region of interest" description="Disordered" evidence="2">
    <location>
        <begin position="1017"/>
        <end position="1047"/>
    </location>
</feature>
<keyword evidence="1" id="KW-0813">Transport</keyword>
<dbReference type="EMBL" id="BPWL01000003">
    <property type="protein sequence ID" value="GJJ08296.1"/>
    <property type="molecule type" value="Genomic_DNA"/>
</dbReference>
<dbReference type="PANTHER" id="PTHR31503">
    <property type="entry name" value="VACUOLAR CALCIUM ION TRANSPORTER"/>
    <property type="match status" value="1"/>
</dbReference>
<feature type="region of interest" description="Disordered" evidence="2">
    <location>
        <begin position="713"/>
        <end position="768"/>
    </location>
</feature>
<organism evidence="4 5">
    <name type="scientific">Clathrus columnatus</name>
    <dbReference type="NCBI Taxonomy" id="1419009"/>
    <lineage>
        <taxon>Eukaryota</taxon>
        <taxon>Fungi</taxon>
        <taxon>Dikarya</taxon>
        <taxon>Basidiomycota</taxon>
        <taxon>Agaricomycotina</taxon>
        <taxon>Agaricomycetes</taxon>
        <taxon>Phallomycetidae</taxon>
        <taxon>Phallales</taxon>
        <taxon>Clathraceae</taxon>
        <taxon>Clathrus</taxon>
    </lineage>
</organism>
<evidence type="ECO:0000256" key="1">
    <source>
        <dbReference type="ARBA" id="ARBA00023065"/>
    </source>
</evidence>
<dbReference type="SUPFAM" id="SSF52047">
    <property type="entry name" value="RNI-like"/>
    <property type="match status" value="1"/>
</dbReference>
<sequence>MNSSSSSSCVAVYPPDLLYAICSAVFYAAQPPPVPSLDPLLNASGNGNGNGNGNKYSHDYGNLSSSVSISSNDHLSIPPASLPSSYPPPNWPEPIARRTLHSLSLVSRSWHSAAIPWLYRKIEVRLPRSWLSFVDEITCGEDEEEPQQQSFAIADQTLQNAASLVVAAAHLRGDDALRIQECVMETLESLPDGSIPPELLSPPASRDPSPQRLRAKSPARWRLLRSITDAVVNVTVPTPDNECLGRHTRSLDFNHFRTIGMRRSVGEGLNSRFVTGDRLHRVLKAMPNLEAFGATEYMDGALTFPVLTELLLRGRTPRDRGRSRRPTSDDDDAERRKEYKPLSAVDFCGCVSSVFVNALNEFTQTYLRDDTETGPLVLPEMQRLGMRGVRSVPSFVLTSFVMSFPSLTHLDLSGTLCSPELLEQLAAPESTLKLTSLALGRCGRLTSESITHLLVNGKCTHALKELSLYGDMTFGSALNEEDLLRIVLEAPCFLSGELQYLDLSNSPVTPSILKAFSPQRQLRSLGLAHILTLSLMDIASFLLKTCPNVEVLALVNTSPELSRPPRQATLALHSQLIQPLATAPLSFSITQPSAPKPVPTRLRVIELSTQILSSLGAGAGSWRIVRSKGGRGWYVDTASAWISDTNSQSVLKRDLPPDHPFRVELVKLADLNGNVNSGIGWHARKMEILHGYGMFGREDGLFQTGIALRSKRKYQEPVEKESPQSTSLDEQSPTSNPPARMRKTKTRQTTADRRTTATAPSRQRTRTRTGLGGVREAISTLLKPPKKLGVTTTGKSLRAVVTASWLNVLLICIPVSWALHFAKQGDLIIFVFSFLAIVPLAKLLGFATEELSLRVGQTIGGLLNATLIIALTQCKLAIVQSSLIGSILSNILLVLGMCFFAGGINKAEQGFLASAHMFLPYIPDRTFLFAVDKADSQTTGSGNSTGIGNGSSIGSGNNGTNSTAQLSPQMEGDDILKMSRGLWSHAHLYEDDAAFQSTNYPADLRVPHLHRHRHVEDQAQPLTSEMTVGGTEAHPVQSRSSRTSDDPEALTVKSEEDEEIEVPQLSVPVCIGLLIAVTVLVAVTAEFLVDSINGVTENTPLTQQWVGLILLPIVGNAAG</sequence>
<feature type="compositionally biased region" description="Basic and acidic residues" evidence="2">
    <location>
        <begin position="713"/>
        <end position="722"/>
    </location>
</feature>
<dbReference type="AlphaFoldDB" id="A0AAV5A0X8"/>